<dbReference type="EMBL" id="FMVT01000024">
    <property type="protein sequence ID" value="SCY96481.1"/>
    <property type="molecule type" value="Genomic_DNA"/>
</dbReference>
<dbReference type="Pfam" id="PF01370">
    <property type="entry name" value="Epimerase"/>
    <property type="match status" value="1"/>
</dbReference>
<dbReference type="InterPro" id="IPR051783">
    <property type="entry name" value="NAD(P)-dependent_oxidoreduct"/>
</dbReference>
<dbReference type="OrthoDB" id="367683at2"/>
<evidence type="ECO:0000313" key="3">
    <source>
        <dbReference type="Proteomes" id="UP000199502"/>
    </source>
</evidence>
<organism evidence="2 3">
    <name type="scientific">Paracoccus tibetensis</name>
    <dbReference type="NCBI Taxonomy" id="336292"/>
    <lineage>
        <taxon>Bacteria</taxon>
        <taxon>Pseudomonadati</taxon>
        <taxon>Pseudomonadota</taxon>
        <taxon>Alphaproteobacteria</taxon>
        <taxon>Rhodobacterales</taxon>
        <taxon>Paracoccaceae</taxon>
        <taxon>Paracoccus</taxon>
    </lineage>
</organism>
<accession>A0A1G5K8A7</accession>
<dbReference type="PANTHER" id="PTHR48079:SF6">
    <property type="entry name" value="NAD(P)-BINDING DOMAIN-CONTAINING PROTEIN-RELATED"/>
    <property type="match status" value="1"/>
</dbReference>
<reference evidence="2 3" key="1">
    <citation type="submission" date="2016-10" db="EMBL/GenBank/DDBJ databases">
        <authorList>
            <person name="de Groot N.N."/>
        </authorList>
    </citation>
    <scope>NUCLEOTIDE SEQUENCE [LARGE SCALE GENOMIC DNA]</scope>
    <source>
        <strain evidence="2 3">CGMCC 1.8925</strain>
    </source>
</reference>
<dbReference type="GO" id="GO:0005737">
    <property type="term" value="C:cytoplasm"/>
    <property type="evidence" value="ECO:0007669"/>
    <property type="project" value="TreeGrafter"/>
</dbReference>
<dbReference type="SUPFAM" id="SSF51735">
    <property type="entry name" value="NAD(P)-binding Rossmann-fold domains"/>
    <property type="match status" value="1"/>
</dbReference>
<dbReference type="InterPro" id="IPR036291">
    <property type="entry name" value="NAD(P)-bd_dom_sf"/>
</dbReference>
<keyword evidence="3" id="KW-1185">Reference proteome</keyword>
<dbReference type="AlphaFoldDB" id="A0A1G5K8A7"/>
<dbReference type="PANTHER" id="PTHR48079">
    <property type="entry name" value="PROTEIN YEEZ"/>
    <property type="match status" value="1"/>
</dbReference>
<feature type="domain" description="NAD-dependent epimerase/dehydratase" evidence="1">
    <location>
        <begin position="6"/>
        <end position="227"/>
    </location>
</feature>
<protein>
    <submittedName>
        <fullName evidence="2">Nucleoside-diphosphate-sugar epimerase</fullName>
    </submittedName>
</protein>
<evidence type="ECO:0000313" key="2">
    <source>
        <dbReference type="EMBL" id="SCY96481.1"/>
    </source>
</evidence>
<dbReference type="STRING" id="336292.SAMN05660710_03741"/>
<dbReference type="Gene3D" id="3.40.50.720">
    <property type="entry name" value="NAD(P)-binding Rossmann-like Domain"/>
    <property type="match status" value="1"/>
</dbReference>
<dbReference type="InterPro" id="IPR001509">
    <property type="entry name" value="Epimerase_deHydtase"/>
</dbReference>
<dbReference type="GO" id="GO:0004029">
    <property type="term" value="F:aldehyde dehydrogenase (NAD+) activity"/>
    <property type="evidence" value="ECO:0007669"/>
    <property type="project" value="TreeGrafter"/>
</dbReference>
<name>A0A1G5K8A7_9RHOB</name>
<proteinExistence type="predicted"/>
<dbReference type="Proteomes" id="UP000199502">
    <property type="component" value="Unassembled WGS sequence"/>
</dbReference>
<sequence>MKHPHIFITGAGGYVGRNLIRHFTATGARVTGLARSDTSAATIAQLGAMPVRGDMLTTDLAPLMAGATTLIHAAADLDHGPGDRALRSNAEGTRRVFAAAAEAGISTAVHISSDSVLQDGRPLRNVAETHPLPRRPAGAYSAGKAEAERLALAAASPKLRVIVLRPRMIWGRDDTTAMPTLIAMVRSGRLAWISGGDYLSSTTHIANLCHAVDLALQHGRSGEIYHITDGPPRSFREMVSALLSSQGLQVPTESMPRSLLRIIAGAGEMMHRGSGGRLKGPVSRQEFATSAVEVTLDISKAQRELCYKPIISWQEGLAELALMSVKQGA</sequence>
<evidence type="ECO:0000259" key="1">
    <source>
        <dbReference type="Pfam" id="PF01370"/>
    </source>
</evidence>
<gene>
    <name evidence="2" type="ORF">SAMN05660710_03741</name>
</gene>
<dbReference type="RefSeq" id="WP_090748417.1">
    <property type="nucleotide sequence ID" value="NZ_FMVT01000024.1"/>
</dbReference>